<dbReference type="PANTHER" id="PTHR46268">
    <property type="entry name" value="STRESS RESPONSE PROTEIN NHAX"/>
    <property type="match status" value="1"/>
</dbReference>
<dbReference type="Pfam" id="PF00582">
    <property type="entry name" value="Usp"/>
    <property type="match status" value="2"/>
</dbReference>
<dbReference type="InterPro" id="IPR014729">
    <property type="entry name" value="Rossmann-like_a/b/a_fold"/>
</dbReference>
<dbReference type="AlphaFoldDB" id="A0A7W7HYD2"/>
<dbReference type="SUPFAM" id="SSF52402">
    <property type="entry name" value="Adenine nucleotide alpha hydrolases-like"/>
    <property type="match status" value="2"/>
</dbReference>
<dbReference type="InterPro" id="IPR006015">
    <property type="entry name" value="Universal_stress_UspA"/>
</dbReference>
<dbReference type="Proteomes" id="UP000578112">
    <property type="component" value="Unassembled WGS sequence"/>
</dbReference>
<dbReference type="EMBL" id="JACHNH010000001">
    <property type="protein sequence ID" value="MBB4762948.1"/>
    <property type="molecule type" value="Genomic_DNA"/>
</dbReference>
<evidence type="ECO:0000256" key="1">
    <source>
        <dbReference type="ARBA" id="ARBA00008791"/>
    </source>
</evidence>
<feature type="domain" description="UspA" evidence="2">
    <location>
        <begin position="4"/>
        <end position="140"/>
    </location>
</feature>
<keyword evidence="4" id="KW-1185">Reference proteome</keyword>
<dbReference type="Gene3D" id="3.40.50.620">
    <property type="entry name" value="HUPs"/>
    <property type="match status" value="2"/>
</dbReference>
<dbReference type="PRINTS" id="PR01438">
    <property type="entry name" value="UNVRSLSTRESS"/>
</dbReference>
<accession>A0A7W7HYD2</accession>
<comment type="similarity">
    <text evidence="1">Belongs to the universal stress protein A family.</text>
</comment>
<gene>
    <name evidence="3" type="ORF">BJ971_003504</name>
</gene>
<name>A0A7W7HYD2_9ACTN</name>
<organism evidence="3 4">
    <name type="scientific">Actinoplanes digitatis</name>
    <dbReference type="NCBI Taxonomy" id="1868"/>
    <lineage>
        <taxon>Bacteria</taxon>
        <taxon>Bacillati</taxon>
        <taxon>Actinomycetota</taxon>
        <taxon>Actinomycetes</taxon>
        <taxon>Micromonosporales</taxon>
        <taxon>Micromonosporaceae</taxon>
        <taxon>Actinoplanes</taxon>
    </lineage>
</organism>
<sequence length="300" mass="31690">MSTRAIIVGTDGTESSKAAVDWAAREARLRHLPLRIMHVFEWVWVDAHYDIGGESLDFARGFAEAVSAAALDRARAVAPEIECTRDTVVGHATPELIAASQGAELMVLGHRGRGGFAGLGLGSVSQRVATHAKCPVVVVRGDGDFVEGPVVVGVDDSPAADHVLETAFEVAAGRDCVLTVVRAYLPAVPSWLARVRATEVETPEQDAAERARLEEEVAPWRDKFPDVPVEIVLTHDSAASALVGLSSRACLVIVGSHGHGVLAGALLGSAGLQLLHHASCPVYVVRHGSRRIGGTPRPRV</sequence>
<proteinExistence type="inferred from homology"/>
<evidence type="ECO:0000259" key="2">
    <source>
        <dbReference type="Pfam" id="PF00582"/>
    </source>
</evidence>
<dbReference type="RefSeq" id="WP_184994323.1">
    <property type="nucleotide sequence ID" value="NZ_BOMK01000004.1"/>
</dbReference>
<dbReference type="InterPro" id="IPR006016">
    <property type="entry name" value="UspA"/>
</dbReference>
<protein>
    <submittedName>
        <fullName evidence="3">Nucleotide-binding universal stress UspA family protein</fullName>
    </submittedName>
</protein>
<reference evidence="3 4" key="1">
    <citation type="submission" date="2020-08" db="EMBL/GenBank/DDBJ databases">
        <title>Sequencing the genomes of 1000 actinobacteria strains.</title>
        <authorList>
            <person name="Klenk H.-P."/>
        </authorList>
    </citation>
    <scope>NUCLEOTIDE SEQUENCE [LARGE SCALE GENOMIC DNA]</scope>
    <source>
        <strain evidence="3 4">DSM 43149</strain>
    </source>
</reference>
<feature type="domain" description="UspA" evidence="2">
    <location>
        <begin position="149"/>
        <end position="286"/>
    </location>
</feature>
<dbReference type="PANTHER" id="PTHR46268:SF6">
    <property type="entry name" value="UNIVERSAL STRESS PROTEIN UP12"/>
    <property type="match status" value="1"/>
</dbReference>
<evidence type="ECO:0000313" key="3">
    <source>
        <dbReference type="EMBL" id="MBB4762948.1"/>
    </source>
</evidence>
<evidence type="ECO:0000313" key="4">
    <source>
        <dbReference type="Proteomes" id="UP000578112"/>
    </source>
</evidence>
<comment type="caution">
    <text evidence="3">The sequence shown here is derived from an EMBL/GenBank/DDBJ whole genome shotgun (WGS) entry which is preliminary data.</text>
</comment>